<protein>
    <submittedName>
        <fullName evidence="2">Uncharacterized protein</fullName>
    </submittedName>
</protein>
<organism evidence="2 5">
    <name type="scientific">Adineta steineri</name>
    <dbReference type="NCBI Taxonomy" id="433720"/>
    <lineage>
        <taxon>Eukaryota</taxon>
        <taxon>Metazoa</taxon>
        <taxon>Spiralia</taxon>
        <taxon>Gnathifera</taxon>
        <taxon>Rotifera</taxon>
        <taxon>Eurotatoria</taxon>
        <taxon>Bdelloidea</taxon>
        <taxon>Adinetida</taxon>
        <taxon>Adinetidae</taxon>
        <taxon>Adineta</taxon>
    </lineage>
</organism>
<sequence length="81" mass="8914">MSHSNVTKEMSGADVNSEGKPYHEHGDKIEKKKHEVSHDPDAKYPAPHHGHDNQFHKDLKGSIGSGSAIEKGDRKADKETS</sequence>
<feature type="compositionally biased region" description="Basic and acidic residues" evidence="1">
    <location>
        <begin position="70"/>
        <end position="81"/>
    </location>
</feature>
<feature type="region of interest" description="Disordered" evidence="1">
    <location>
        <begin position="1"/>
        <end position="81"/>
    </location>
</feature>
<dbReference type="EMBL" id="CAJNOG010000365">
    <property type="protein sequence ID" value="CAF1200639.1"/>
    <property type="molecule type" value="Genomic_DNA"/>
</dbReference>
<dbReference type="Proteomes" id="UP000663868">
    <property type="component" value="Unassembled WGS sequence"/>
</dbReference>
<dbReference type="EMBL" id="CAJOBB010008411">
    <property type="protein sequence ID" value="CAF4207799.1"/>
    <property type="molecule type" value="Genomic_DNA"/>
</dbReference>
<dbReference type="EMBL" id="CAJOAZ010003971">
    <property type="protein sequence ID" value="CAF4037625.1"/>
    <property type="molecule type" value="Genomic_DNA"/>
</dbReference>
<comment type="caution">
    <text evidence="2">The sequence shown here is derived from an EMBL/GenBank/DDBJ whole genome shotgun (WGS) entry which is preliminary data.</text>
</comment>
<name>A0A814W600_9BILA</name>
<evidence type="ECO:0000313" key="3">
    <source>
        <dbReference type="EMBL" id="CAF4037625.1"/>
    </source>
</evidence>
<evidence type="ECO:0000313" key="4">
    <source>
        <dbReference type="EMBL" id="CAF4207799.1"/>
    </source>
</evidence>
<evidence type="ECO:0000313" key="2">
    <source>
        <dbReference type="EMBL" id="CAF1200639.1"/>
    </source>
</evidence>
<feature type="compositionally biased region" description="Basic and acidic residues" evidence="1">
    <location>
        <begin position="20"/>
        <end position="42"/>
    </location>
</feature>
<evidence type="ECO:0000313" key="5">
    <source>
        <dbReference type="Proteomes" id="UP000663845"/>
    </source>
</evidence>
<proteinExistence type="predicted"/>
<gene>
    <name evidence="2" type="ORF">JYZ213_LOCUS26885</name>
    <name evidence="4" type="ORF">KXQ929_LOCUS40470</name>
    <name evidence="3" type="ORF">OXD698_LOCUS31705</name>
</gene>
<reference evidence="2" key="1">
    <citation type="submission" date="2021-02" db="EMBL/GenBank/DDBJ databases">
        <authorList>
            <person name="Nowell W R."/>
        </authorList>
    </citation>
    <scope>NUCLEOTIDE SEQUENCE</scope>
</reference>
<accession>A0A814W600</accession>
<dbReference type="AlphaFoldDB" id="A0A814W600"/>
<feature type="compositionally biased region" description="Basic and acidic residues" evidence="1">
    <location>
        <begin position="49"/>
        <end position="60"/>
    </location>
</feature>
<evidence type="ECO:0000256" key="1">
    <source>
        <dbReference type="SAM" id="MobiDB-lite"/>
    </source>
</evidence>
<dbReference type="Proteomes" id="UP000663845">
    <property type="component" value="Unassembled WGS sequence"/>
</dbReference>
<dbReference type="Proteomes" id="UP000663844">
    <property type="component" value="Unassembled WGS sequence"/>
</dbReference>